<proteinExistence type="inferred from homology"/>
<evidence type="ECO:0000256" key="8">
    <source>
        <dbReference type="ARBA" id="ARBA00023136"/>
    </source>
</evidence>
<comment type="subcellular location">
    <subcellularLocation>
        <location evidence="1">Membrane</location>
        <topology evidence="1">Single-pass type II membrane protein</topology>
    </subcellularLocation>
</comment>
<dbReference type="FunCoup" id="A0A1J7I678">
    <property type="interactions" value="80"/>
</dbReference>
<dbReference type="GO" id="GO:0005794">
    <property type="term" value="C:Golgi apparatus"/>
    <property type="evidence" value="ECO:0007669"/>
    <property type="project" value="TreeGrafter"/>
</dbReference>
<dbReference type="GO" id="GO:0006493">
    <property type="term" value="P:protein O-linked glycosylation"/>
    <property type="evidence" value="ECO:0007669"/>
    <property type="project" value="TreeGrafter"/>
</dbReference>
<gene>
    <name evidence="10" type="ORF">CONLIGDRAFT_586228</name>
</gene>
<protein>
    <recommendedName>
        <fullName evidence="12">Glycosyltransferase family 71 protein</fullName>
    </recommendedName>
</protein>
<keyword evidence="6" id="KW-0735">Signal-anchor</keyword>
<keyword evidence="5" id="KW-0812">Transmembrane</keyword>
<dbReference type="GO" id="GO:0016020">
    <property type="term" value="C:membrane"/>
    <property type="evidence" value="ECO:0007669"/>
    <property type="project" value="UniProtKB-SubCell"/>
</dbReference>
<dbReference type="STRING" id="1408157.A0A1J7I678"/>
<keyword evidence="3" id="KW-0328">Glycosyltransferase</keyword>
<evidence type="ECO:0000256" key="3">
    <source>
        <dbReference type="ARBA" id="ARBA00022676"/>
    </source>
</evidence>
<evidence type="ECO:0000256" key="6">
    <source>
        <dbReference type="ARBA" id="ARBA00022968"/>
    </source>
</evidence>
<dbReference type="PANTHER" id="PTHR31392">
    <property type="entry name" value="ALPHA-1,3-MANNOSYLTRANSFERASE MNN1-RELATED"/>
    <property type="match status" value="1"/>
</dbReference>
<evidence type="ECO:0000256" key="9">
    <source>
        <dbReference type="ARBA" id="ARBA00023180"/>
    </source>
</evidence>
<keyword evidence="11" id="KW-1185">Reference proteome</keyword>
<dbReference type="AlphaFoldDB" id="A0A1J7I678"/>
<dbReference type="Pfam" id="PF11051">
    <property type="entry name" value="Mannosyl_trans3"/>
    <property type="match status" value="1"/>
</dbReference>
<comment type="similarity">
    <text evidence="2">Belongs to the MNN1/MNT family.</text>
</comment>
<dbReference type="EMBL" id="KV875109">
    <property type="protein sequence ID" value="OIW22949.1"/>
    <property type="molecule type" value="Genomic_DNA"/>
</dbReference>
<evidence type="ECO:0008006" key="12">
    <source>
        <dbReference type="Google" id="ProtNLM"/>
    </source>
</evidence>
<dbReference type="InterPro" id="IPR022751">
    <property type="entry name" value="Alpha_mannosyltransferase"/>
</dbReference>
<dbReference type="PANTHER" id="PTHR31392:SF1">
    <property type="entry name" value="ALPHA-1,3-MANNOSYLTRANSFERASE MNN1-RELATED"/>
    <property type="match status" value="1"/>
</dbReference>
<dbReference type="InParanoid" id="A0A1J7I678"/>
<evidence type="ECO:0000256" key="1">
    <source>
        <dbReference type="ARBA" id="ARBA00004606"/>
    </source>
</evidence>
<dbReference type="SUPFAM" id="SSF53448">
    <property type="entry name" value="Nucleotide-diphospho-sugar transferases"/>
    <property type="match status" value="1"/>
</dbReference>
<evidence type="ECO:0000256" key="4">
    <source>
        <dbReference type="ARBA" id="ARBA00022679"/>
    </source>
</evidence>
<accession>A0A1J7I678</accession>
<dbReference type="GO" id="GO:0000033">
    <property type="term" value="F:alpha-1,3-mannosyltransferase activity"/>
    <property type="evidence" value="ECO:0007669"/>
    <property type="project" value="TreeGrafter"/>
</dbReference>
<keyword evidence="4" id="KW-0808">Transferase</keyword>
<reference evidence="10 11" key="1">
    <citation type="submission" date="2016-10" db="EMBL/GenBank/DDBJ databases">
        <title>Draft genome sequence of Coniochaeta ligniaria NRRL30616, a lignocellulolytic fungus for bioabatement of inhibitors in plant biomass hydrolysates.</title>
        <authorList>
            <consortium name="DOE Joint Genome Institute"/>
            <person name="Jimenez D.J."/>
            <person name="Hector R.E."/>
            <person name="Riley R."/>
            <person name="Sun H."/>
            <person name="Grigoriev I.V."/>
            <person name="Van Elsas J.D."/>
            <person name="Nichols N.N."/>
        </authorList>
    </citation>
    <scope>NUCLEOTIDE SEQUENCE [LARGE SCALE GENOMIC DNA]</scope>
    <source>
        <strain evidence="10 11">NRRL 30616</strain>
    </source>
</reference>
<name>A0A1J7I678_9PEZI</name>
<evidence type="ECO:0000256" key="5">
    <source>
        <dbReference type="ARBA" id="ARBA00022692"/>
    </source>
</evidence>
<sequence length="433" mass="48590">MLDDIAQFFIDYPLNSRPYRNKFGELGRRTRILRDAIAYLESSPGAANAQDHLLLEQVATSLFPFLNNQPNNTTSTTPLADLRSSIQPGSAGIIIPTGDRTIRYAAHLIAQLRSVLGSTLPIQIVYAGDADLSADNRAHLAAIPRGPGPALDFLDIYAVFDDSTLLFTSSASGGWAVKAFAALATRFEKVIVLDADAVFLQPPEALLAHPAFERAGTLLFHDRLLWQHAFQDRHKWWKEEIRRPSAEMDRSLVWTEDYAEECDSGVVVLDKGRLEVLMGLLHTCWQNMFDVRDDCTYRITYGDKETWWMGQEMAGSSYEFSKHYGGIVGWEEKHDNGEPKVCSFVIAHVDDADRLLWYNGGLLKNKLTNDTEYEVPAKWMIDADWLKGGSKEAMSCMIKGTVNSLTEGEQAVLARSIELAREMDVVFHNVFHN</sequence>
<dbReference type="OrthoDB" id="430354at2759"/>
<evidence type="ECO:0000313" key="10">
    <source>
        <dbReference type="EMBL" id="OIW22949.1"/>
    </source>
</evidence>
<organism evidence="10 11">
    <name type="scientific">Coniochaeta ligniaria NRRL 30616</name>
    <dbReference type="NCBI Taxonomy" id="1408157"/>
    <lineage>
        <taxon>Eukaryota</taxon>
        <taxon>Fungi</taxon>
        <taxon>Dikarya</taxon>
        <taxon>Ascomycota</taxon>
        <taxon>Pezizomycotina</taxon>
        <taxon>Sordariomycetes</taxon>
        <taxon>Sordariomycetidae</taxon>
        <taxon>Coniochaetales</taxon>
        <taxon>Coniochaetaceae</taxon>
        <taxon>Coniochaeta</taxon>
    </lineage>
</organism>
<evidence type="ECO:0000256" key="7">
    <source>
        <dbReference type="ARBA" id="ARBA00022989"/>
    </source>
</evidence>
<evidence type="ECO:0000313" key="11">
    <source>
        <dbReference type="Proteomes" id="UP000182658"/>
    </source>
</evidence>
<keyword evidence="9" id="KW-0325">Glycoprotein</keyword>
<dbReference type="Proteomes" id="UP000182658">
    <property type="component" value="Unassembled WGS sequence"/>
</dbReference>
<keyword evidence="8" id="KW-0472">Membrane</keyword>
<dbReference type="Gene3D" id="3.90.550.10">
    <property type="entry name" value="Spore Coat Polysaccharide Biosynthesis Protein SpsA, Chain A"/>
    <property type="match status" value="1"/>
</dbReference>
<evidence type="ECO:0000256" key="2">
    <source>
        <dbReference type="ARBA" id="ARBA00009105"/>
    </source>
</evidence>
<dbReference type="InterPro" id="IPR029044">
    <property type="entry name" value="Nucleotide-diphossugar_trans"/>
</dbReference>
<keyword evidence="7" id="KW-1133">Transmembrane helix</keyword>